<dbReference type="AlphaFoldDB" id="A0A8I2KQV9"/>
<dbReference type="Proteomes" id="UP000646877">
    <property type="component" value="Unassembled WGS sequence"/>
</dbReference>
<protein>
    <submittedName>
        <fullName evidence="2">DUF3530 family protein</fullName>
    </submittedName>
</protein>
<proteinExistence type="predicted"/>
<sequence>MIIRTLLLLVTALPATTFAAEHIDAAPLGSLYQQDANRFYEPSQLIKLESENESFYVFHQEYMAAAREGIVILLPDMQTPPLNNSGISFLAKRLSDDGYDTYTLTPPDLSYAPSLLEQDIALPDAEKPAQQTLAPISESNLDEYKMALISRFEVLYNTLSMTQTEKLVVVAFGNSAGLFGEHLATLPNLRIDAFAVVSPQLPNTTRQKHLASNLSLISPALLDVYYSFDNPIVVDNTPDRARWARKNSKFDYRQRELFGEKTDPLQHQRLRKELLGFLRVL</sequence>
<dbReference type="Proteomes" id="UP001304419">
    <property type="component" value="Chromosome 1"/>
</dbReference>
<feature type="chain" id="PRO_5034898874" evidence="1">
    <location>
        <begin position="20"/>
        <end position="281"/>
    </location>
</feature>
<accession>A0A8I2KQV9</accession>
<dbReference type="EMBL" id="CP137578">
    <property type="protein sequence ID" value="WOX27936.1"/>
    <property type="molecule type" value="Genomic_DNA"/>
</dbReference>
<organism evidence="2 4">
    <name type="scientific">Pseudoalteromonas maricaloris</name>
    <dbReference type="NCBI Taxonomy" id="184924"/>
    <lineage>
        <taxon>Bacteria</taxon>
        <taxon>Pseudomonadati</taxon>
        <taxon>Pseudomonadota</taxon>
        <taxon>Gammaproteobacteria</taxon>
        <taxon>Alteromonadales</taxon>
        <taxon>Pseudoalteromonadaceae</taxon>
        <taxon>Pseudoalteromonas</taxon>
    </lineage>
</organism>
<gene>
    <name evidence="2" type="ORF">F9Y85_13530</name>
    <name evidence="3" type="ORF">R5H13_14950</name>
</gene>
<dbReference type="EMBL" id="WEIA01000008">
    <property type="protein sequence ID" value="NLR22328.1"/>
    <property type="molecule type" value="Genomic_DNA"/>
</dbReference>
<evidence type="ECO:0000313" key="4">
    <source>
        <dbReference type="Proteomes" id="UP000646877"/>
    </source>
</evidence>
<dbReference type="RefSeq" id="WP_193522050.1">
    <property type="nucleotide sequence ID" value="NZ_CBCSDF010000011.1"/>
</dbReference>
<keyword evidence="5" id="KW-1185">Reference proteome</keyword>
<evidence type="ECO:0000313" key="3">
    <source>
        <dbReference type="EMBL" id="WOX27936.1"/>
    </source>
</evidence>
<keyword evidence="1" id="KW-0732">Signal</keyword>
<evidence type="ECO:0000313" key="2">
    <source>
        <dbReference type="EMBL" id="NLR22328.1"/>
    </source>
</evidence>
<name>A0A8I2KQV9_9GAMM</name>
<reference evidence="3 5" key="2">
    <citation type="submission" date="2023-10" db="EMBL/GenBank/DDBJ databases">
        <title>To unveil natural product biosynthetic capacity in Pseudoalteromonas.</title>
        <authorList>
            <person name="Wang J."/>
        </authorList>
    </citation>
    <scope>NUCLEOTIDE SEQUENCE [LARGE SCALE GENOMIC DNA]</scope>
    <source>
        <strain evidence="3 5">DSM 15914</strain>
    </source>
</reference>
<evidence type="ECO:0000256" key="1">
    <source>
        <dbReference type="SAM" id="SignalP"/>
    </source>
</evidence>
<dbReference type="Pfam" id="PF12048">
    <property type="entry name" value="DUF3530"/>
    <property type="match status" value="1"/>
</dbReference>
<evidence type="ECO:0000313" key="5">
    <source>
        <dbReference type="Proteomes" id="UP001304419"/>
    </source>
</evidence>
<feature type="signal peptide" evidence="1">
    <location>
        <begin position="1"/>
        <end position="19"/>
    </location>
</feature>
<dbReference type="InterPro" id="IPR022529">
    <property type="entry name" value="DUF3530"/>
</dbReference>
<reference evidence="2" key="1">
    <citation type="submission" date="2019-10" db="EMBL/GenBank/DDBJ databases">
        <authorList>
            <person name="Paulsen S."/>
        </authorList>
    </citation>
    <scope>NUCLEOTIDE SEQUENCE</scope>
    <source>
        <strain evidence="2">LMG 19692</strain>
    </source>
</reference>